<reference evidence="7" key="1">
    <citation type="submission" date="2020-06" db="EMBL/GenBank/DDBJ databases">
        <title>Unique genomic features of the anaerobic methanotrophic archaea.</title>
        <authorList>
            <person name="Chadwick G.L."/>
            <person name="Skennerton C.T."/>
            <person name="Laso-Perez R."/>
            <person name="Leu A.O."/>
            <person name="Speth D.R."/>
            <person name="Yu H."/>
            <person name="Morgan-Lang C."/>
            <person name="Hatzenpichler R."/>
            <person name="Goudeau D."/>
            <person name="Malmstrom R."/>
            <person name="Brazelton W.J."/>
            <person name="Woyke T."/>
            <person name="Hallam S.J."/>
            <person name="Tyson G.W."/>
            <person name="Wegener G."/>
            <person name="Boetius A."/>
            <person name="Orphan V."/>
        </authorList>
    </citation>
    <scope>NUCLEOTIDE SEQUENCE</scope>
</reference>
<dbReference type="EMBL" id="MT631644">
    <property type="protein sequence ID" value="QNO56094.1"/>
    <property type="molecule type" value="Genomic_DNA"/>
</dbReference>
<dbReference type="GO" id="GO:0010181">
    <property type="term" value="F:FMN binding"/>
    <property type="evidence" value="ECO:0007669"/>
    <property type="project" value="InterPro"/>
</dbReference>
<proteinExistence type="inferred from homology"/>
<dbReference type="InterPro" id="IPR037207">
    <property type="entry name" value="Nuop51_4Fe4S-bd_sf"/>
</dbReference>
<evidence type="ECO:0000313" key="7">
    <source>
        <dbReference type="EMBL" id="QNO56094.1"/>
    </source>
</evidence>
<keyword evidence="4" id="KW-0408">Iron</keyword>
<dbReference type="SUPFAM" id="SSF142984">
    <property type="entry name" value="Nqo1 middle domain-like"/>
    <property type="match status" value="1"/>
</dbReference>
<dbReference type="Pfam" id="PF01512">
    <property type="entry name" value="Complex1_51K"/>
    <property type="match status" value="1"/>
</dbReference>
<keyword evidence="2" id="KW-0004">4Fe-4S</keyword>
<protein>
    <submittedName>
        <fullName evidence="7">Ion-translocating oxidoreductase complex subunit C</fullName>
    </submittedName>
</protein>
<organism evidence="7">
    <name type="scientific">Candidatus Methanophaga sp. ANME-1 ERB7</name>
    <dbReference type="NCBI Taxonomy" id="2759913"/>
    <lineage>
        <taxon>Archaea</taxon>
        <taxon>Methanobacteriati</taxon>
        <taxon>Methanobacteriota</taxon>
        <taxon>Stenosarchaea group</taxon>
        <taxon>Methanomicrobia</taxon>
        <taxon>Candidatus Methanophagales</taxon>
        <taxon>Candidatus Methanophagaceae</taxon>
        <taxon>Candidatus Methanophaga</taxon>
    </lineage>
</organism>
<dbReference type="Pfam" id="PF10589">
    <property type="entry name" value="NADH_4Fe-4S"/>
    <property type="match status" value="1"/>
</dbReference>
<evidence type="ECO:0000256" key="2">
    <source>
        <dbReference type="ARBA" id="ARBA00022485"/>
    </source>
</evidence>
<dbReference type="SMART" id="SM00928">
    <property type="entry name" value="NADH_4Fe-4S"/>
    <property type="match status" value="1"/>
</dbReference>
<gene>
    <name evidence="7" type="primary">rsxC</name>
    <name evidence="7" type="ORF">GIJIEOGM_00035</name>
</gene>
<keyword evidence="3" id="KW-0479">Metal-binding</keyword>
<dbReference type="Pfam" id="PF22461">
    <property type="entry name" value="SLBB_2"/>
    <property type="match status" value="1"/>
</dbReference>
<dbReference type="Gene3D" id="1.20.1440.230">
    <property type="entry name" value="NADH-ubiquinone oxidoreductase 51kDa subunit, iron-sulphur binding domain"/>
    <property type="match status" value="1"/>
</dbReference>
<dbReference type="SUPFAM" id="SSF140490">
    <property type="entry name" value="Nqo1C-terminal domain-like"/>
    <property type="match status" value="1"/>
</dbReference>
<comment type="similarity">
    <text evidence="1">Belongs to the complex I 51 kDa subunit family.</text>
</comment>
<dbReference type="InterPro" id="IPR019575">
    <property type="entry name" value="Nuop51_4Fe4S-bd"/>
</dbReference>
<dbReference type="GO" id="GO:0051539">
    <property type="term" value="F:4 iron, 4 sulfur cluster binding"/>
    <property type="evidence" value="ECO:0007669"/>
    <property type="project" value="UniProtKB-KW"/>
</dbReference>
<sequence length="409" mass="44722">MEQILLKDIDKPNLIDIAIYIKAGGYSSLEKALQMQPQDIIDEVKKSGLVGRGGAAFPTGLKWEFTRKESEELKYLVCNADEGEPGTFKDRVILKNNPHLLVESMIIAGYAIGAKEGLIYIRGEYFEEIELLKKAIEEAKEMGFIGEDILGLGFSYDLRVYPGAGSYVCGEETTLFESLEGKRGCSRERPPFPTHSGFMGKPTAINNVETLCDVPTIIEKGGDWYSKIGSPNAPGTKLFCISGHVNKPGVYEIPMELTLRELIDNYGGGVKGKFKAVLPGGVSSSLLTDLDVKLDYKSVAEAGSMLGSASVIVINGDFNIVDVAKNSMEFFVHESCGQCTPCREGTRTANAIIGRFANGEGREEELEILLELGDVMYDTSRCGLGQAAMNITTSAIKLFRDEFMQRVKN</sequence>
<dbReference type="PROSITE" id="PS00645">
    <property type="entry name" value="COMPLEX1_51K_2"/>
    <property type="match status" value="1"/>
</dbReference>
<accession>A0A7G9Z760</accession>
<dbReference type="InterPro" id="IPR001949">
    <property type="entry name" value="NADH-UbQ_OxRdtase_51kDa_CS"/>
</dbReference>
<dbReference type="NCBIfam" id="NF010120">
    <property type="entry name" value="PRK13596.1"/>
    <property type="match status" value="1"/>
</dbReference>
<feature type="domain" description="NADH-ubiquinone oxidoreductase 51kDa subunit iron-sulphur binding" evidence="6">
    <location>
        <begin position="321"/>
        <end position="366"/>
    </location>
</feature>
<dbReference type="GO" id="GO:0046872">
    <property type="term" value="F:metal ion binding"/>
    <property type="evidence" value="ECO:0007669"/>
    <property type="project" value="UniProtKB-KW"/>
</dbReference>
<dbReference type="InterPro" id="IPR054765">
    <property type="entry name" value="SLBB_dom"/>
</dbReference>
<evidence type="ECO:0000256" key="5">
    <source>
        <dbReference type="ARBA" id="ARBA00023014"/>
    </source>
</evidence>
<name>A0A7G9Z760_9EURY</name>
<evidence type="ECO:0000256" key="4">
    <source>
        <dbReference type="ARBA" id="ARBA00023004"/>
    </source>
</evidence>
<evidence type="ECO:0000256" key="3">
    <source>
        <dbReference type="ARBA" id="ARBA00022723"/>
    </source>
</evidence>
<dbReference type="SUPFAM" id="SSF142019">
    <property type="entry name" value="Nqo1 FMN-binding domain-like"/>
    <property type="match status" value="1"/>
</dbReference>
<dbReference type="InterPro" id="IPR037225">
    <property type="entry name" value="Nuo51_FMN-bd_sf"/>
</dbReference>
<dbReference type="Gene3D" id="3.40.50.11540">
    <property type="entry name" value="NADH-ubiquinone oxidoreductase 51kDa subunit"/>
    <property type="match status" value="1"/>
</dbReference>
<dbReference type="AlphaFoldDB" id="A0A7G9Z760"/>
<dbReference type="PANTHER" id="PTHR43578:SF3">
    <property type="entry name" value="NADH-QUINONE OXIDOREDUCTASE SUBUNIT F"/>
    <property type="match status" value="1"/>
</dbReference>
<dbReference type="PANTHER" id="PTHR43578">
    <property type="entry name" value="NADH-QUINONE OXIDOREDUCTASE SUBUNIT F"/>
    <property type="match status" value="1"/>
</dbReference>
<dbReference type="FunFam" id="1.20.1440.230:FF:000001">
    <property type="entry name" value="Mitochondrial NADH dehydrogenase flavoprotein 1"/>
    <property type="match status" value="1"/>
</dbReference>
<evidence type="ECO:0000259" key="6">
    <source>
        <dbReference type="SMART" id="SM00928"/>
    </source>
</evidence>
<keyword evidence="5" id="KW-0411">Iron-sulfur</keyword>
<evidence type="ECO:0000256" key="1">
    <source>
        <dbReference type="ARBA" id="ARBA00007523"/>
    </source>
</evidence>
<dbReference type="Gene3D" id="3.10.20.600">
    <property type="match status" value="1"/>
</dbReference>
<dbReference type="FunFam" id="3.40.50.11540:FF:000001">
    <property type="entry name" value="NADH dehydrogenase [ubiquinone] flavoprotein 1, mitochondrial"/>
    <property type="match status" value="1"/>
</dbReference>
<dbReference type="InterPro" id="IPR011538">
    <property type="entry name" value="Nuo51_FMN-bd"/>
</dbReference>
<dbReference type="GO" id="GO:0008137">
    <property type="term" value="F:NADH dehydrogenase (ubiquinone) activity"/>
    <property type="evidence" value="ECO:0007669"/>
    <property type="project" value="InterPro"/>
</dbReference>
<dbReference type="Gene3D" id="6.10.250.1450">
    <property type="match status" value="1"/>
</dbReference>